<organism evidence="2 3">
    <name type="scientific">Streptoalloteichus hindustanus</name>
    <dbReference type="NCBI Taxonomy" id="2017"/>
    <lineage>
        <taxon>Bacteria</taxon>
        <taxon>Bacillati</taxon>
        <taxon>Actinomycetota</taxon>
        <taxon>Actinomycetes</taxon>
        <taxon>Pseudonocardiales</taxon>
        <taxon>Pseudonocardiaceae</taxon>
        <taxon>Streptoalloteichus</taxon>
    </lineage>
</organism>
<dbReference type="RefSeq" id="WP_234995779.1">
    <property type="nucleotide sequence ID" value="NZ_FQVN01000005.1"/>
</dbReference>
<dbReference type="Pfam" id="PF12697">
    <property type="entry name" value="Abhydrolase_6"/>
    <property type="match status" value="1"/>
</dbReference>
<dbReference type="STRING" id="2017.SAMN05444320_105404"/>
<dbReference type="AlphaFoldDB" id="A0A1M5FEF1"/>
<dbReference type="Gene3D" id="3.40.50.1820">
    <property type="entry name" value="alpha/beta hydrolase"/>
    <property type="match status" value="1"/>
</dbReference>
<dbReference type="PANTHER" id="PTHR43798:SF33">
    <property type="entry name" value="HYDROLASE, PUTATIVE (AFU_ORTHOLOGUE AFUA_2G14860)-RELATED"/>
    <property type="match status" value="1"/>
</dbReference>
<dbReference type="InterPro" id="IPR000073">
    <property type="entry name" value="AB_hydrolase_1"/>
</dbReference>
<accession>A0A1M5FEF1</accession>
<name>A0A1M5FEF1_STRHI</name>
<proteinExistence type="predicted"/>
<protein>
    <submittedName>
        <fullName evidence="2">Pimeloyl-ACP methyl ester carboxylesterase</fullName>
    </submittedName>
</protein>
<keyword evidence="3" id="KW-1185">Reference proteome</keyword>
<dbReference type="SUPFAM" id="SSF53474">
    <property type="entry name" value="alpha/beta-Hydrolases"/>
    <property type="match status" value="1"/>
</dbReference>
<dbReference type="Proteomes" id="UP000184501">
    <property type="component" value="Unassembled WGS sequence"/>
</dbReference>
<gene>
    <name evidence="2" type="ORF">SAMN05444320_105404</name>
</gene>
<evidence type="ECO:0000313" key="2">
    <source>
        <dbReference type="EMBL" id="SHF89893.1"/>
    </source>
</evidence>
<sequence length="305" mass="33602">MQHPDNHTTTITDAPPVGRRVEVGGRRLFVHQSGTGGPAVVFLPGASAVGLDYLNVHDRASQFTTSVLYDRSGTGWSDPAALPRTGDEAVDELRGLLRAAGVPAPYVLVGHSFGGVLARRFAQRFPAEIAGLLLLEPAHEDWNAFMPEPLRLPERPGEPVPLPELTEQLVREFRELLTRMFAPWPQDIREMLVEHHLNPATLHVGAVEGGSLPALYDELRRGGATPDVPLIVCSGTGIDPGQRHFLPEELLRPLNEGKLALYTALADSVPRGEHRVFEDGSHSWLHVEYEDEVIQALRDLLHRTR</sequence>
<dbReference type="PANTHER" id="PTHR43798">
    <property type="entry name" value="MONOACYLGLYCEROL LIPASE"/>
    <property type="match status" value="1"/>
</dbReference>
<feature type="domain" description="AB hydrolase-1" evidence="1">
    <location>
        <begin position="40"/>
        <end position="296"/>
    </location>
</feature>
<dbReference type="EMBL" id="FQVN01000005">
    <property type="protein sequence ID" value="SHF89893.1"/>
    <property type="molecule type" value="Genomic_DNA"/>
</dbReference>
<dbReference type="InterPro" id="IPR029058">
    <property type="entry name" value="AB_hydrolase_fold"/>
</dbReference>
<dbReference type="InterPro" id="IPR050266">
    <property type="entry name" value="AB_hydrolase_sf"/>
</dbReference>
<evidence type="ECO:0000259" key="1">
    <source>
        <dbReference type="Pfam" id="PF12697"/>
    </source>
</evidence>
<dbReference type="GO" id="GO:0003824">
    <property type="term" value="F:catalytic activity"/>
    <property type="evidence" value="ECO:0007669"/>
    <property type="project" value="UniProtKB-ARBA"/>
</dbReference>
<dbReference type="GO" id="GO:0016020">
    <property type="term" value="C:membrane"/>
    <property type="evidence" value="ECO:0007669"/>
    <property type="project" value="TreeGrafter"/>
</dbReference>
<reference evidence="2 3" key="1">
    <citation type="submission" date="2016-11" db="EMBL/GenBank/DDBJ databases">
        <authorList>
            <person name="Jaros S."/>
            <person name="Januszkiewicz K."/>
            <person name="Wedrychowicz H."/>
        </authorList>
    </citation>
    <scope>NUCLEOTIDE SEQUENCE [LARGE SCALE GENOMIC DNA]</scope>
    <source>
        <strain evidence="2 3">DSM 44523</strain>
    </source>
</reference>
<evidence type="ECO:0000313" key="3">
    <source>
        <dbReference type="Proteomes" id="UP000184501"/>
    </source>
</evidence>